<keyword evidence="6" id="KW-0479">Metal-binding</keyword>
<evidence type="ECO:0000256" key="1">
    <source>
        <dbReference type="ARBA" id="ARBA00001971"/>
    </source>
</evidence>
<evidence type="ECO:0000256" key="6">
    <source>
        <dbReference type="ARBA" id="ARBA00022723"/>
    </source>
</evidence>
<name>A0A9P8TY10_9HYPO</name>
<accession>A0A9P8TY10</accession>
<comment type="cofactor">
    <cofactor evidence="1">
        <name>heme</name>
        <dbReference type="ChEBI" id="CHEBI:30413"/>
    </cofactor>
</comment>
<dbReference type="GO" id="GO:0020037">
    <property type="term" value="F:heme binding"/>
    <property type="evidence" value="ECO:0007669"/>
    <property type="project" value="InterPro"/>
</dbReference>
<dbReference type="PANTHER" id="PTHR46206:SF5">
    <property type="entry name" value="P450, PUTATIVE (EUROFUNG)-RELATED"/>
    <property type="match status" value="1"/>
</dbReference>
<dbReference type="Proteomes" id="UP000827724">
    <property type="component" value="Unassembled WGS sequence"/>
</dbReference>
<keyword evidence="11" id="KW-0472">Membrane</keyword>
<evidence type="ECO:0000256" key="7">
    <source>
        <dbReference type="ARBA" id="ARBA00022989"/>
    </source>
</evidence>
<dbReference type="InterPro" id="IPR001128">
    <property type="entry name" value="Cyt_P450"/>
</dbReference>
<dbReference type="GO" id="GO:0005506">
    <property type="term" value="F:iron ion binding"/>
    <property type="evidence" value="ECO:0007669"/>
    <property type="project" value="InterPro"/>
</dbReference>
<keyword evidence="5" id="KW-0812">Transmembrane</keyword>
<evidence type="ECO:0000256" key="9">
    <source>
        <dbReference type="ARBA" id="ARBA00023004"/>
    </source>
</evidence>
<dbReference type="SUPFAM" id="SSF48264">
    <property type="entry name" value="Cytochrome P450"/>
    <property type="match status" value="1"/>
</dbReference>
<evidence type="ECO:0000256" key="5">
    <source>
        <dbReference type="ARBA" id="ARBA00022692"/>
    </source>
</evidence>
<dbReference type="EMBL" id="JAIWOZ010000002">
    <property type="protein sequence ID" value="KAH6609098.1"/>
    <property type="molecule type" value="Genomic_DNA"/>
</dbReference>
<organism evidence="12 13">
    <name type="scientific">Trichoderma cornu-damae</name>
    <dbReference type="NCBI Taxonomy" id="654480"/>
    <lineage>
        <taxon>Eukaryota</taxon>
        <taxon>Fungi</taxon>
        <taxon>Dikarya</taxon>
        <taxon>Ascomycota</taxon>
        <taxon>Pezizomycotina</taxon>
        <taxon>Sordariomycetes</taxon>
        <taxon>Hypocreomycetidae</taxon>
        <taxon>Hypocreales</taxon>
        <taxon>Hypocreaceae</taxon>
        <taxon>Trichoderma</taxon>
    </lineage>
</organism>
<keyword evidence="4" id="KW-0349">Heme</keyword>
<dbReference type="GO" id="GO:0004497">
    <property type="term" value="F:monooxygenase activity"/>
    <property type="evidence" value="ECO:0007669"/>
    <property type="project" value="UniProtKB-KW"/>
</dbReference>
<evidence type="ECO:0000313" key="13">
    <source>
        <dbReference type="Proteomes" id="UP000827724"/>
    </source>
</evidence>
<dbReference type="PANTHER" id="PTHR46206">
    <property type="entry name" value="CYTOCHROME P450"/>
    <property type="match status" value="1"/>
</dbReference>
<evidence type="ECO:0000256" key="11">
    <source>
        <dbReference type="ARBA" id="ARBA00023136"/>
    </source>
</evidence>
<protein>
    <submittedName>
        <fullName evidence="12">Cytochrome P450</fullName>
    </submittedName>
</protein>
<keyword evidence="8" id="KW-0560">Oxidoreductase</keyword>
<evidence type="ECO:0000313" key="12">
    <source>
        <dbReference type="EMBL" id="KAH6609098.1"/>
    </source>
</evidence>
<keyword evidence="13" id="KW-1185">Reference proteome</keyword>
<dbReference type="Gene3D" id="1.10.630.10">
    <property type="entry name" value="Cytochrome P450"/>
    <property type="match status" value="1"/>
</dbReference>
<evidence type="ECO:0000256" key="4">
    <source>
        <dbReference type="ARBA" id="ARBA00022617"/>
    </source>
</evidence>
<comment type="caution">
    <text evidence="12">The sequence shown here is derived from an EMBL/GenBank/DDBJ whole genome shotgun (WGS) entry which is preliminary data.</text>
</comment>
<comment type="similarity">
    <text evidence="3">Belongs to the cytochrome P450 family.</text>
</comment>
<proteinExistence type="inferred from homology"/>
<dbReference type="InterPro" id="IPR036396">
    <property type="entry name" value="Cyt_P450_sf"/>
</dbReference>
<dbReference type="OrthoDB" id="1844152at2759"/>
<dbReference type="AlphaFoldDB" id="A0A9P8TY10"/>
<dbReference type="Pfam" id="PF00067">
    <property type="entry name" value="p450"/>
    <property type="match status" value="1"/>
</dbReference>
<evidence type="ECO:0000256" key="3">
    <source>
        <dbReference type="ARBA" id="ARBA00010617"/>
    </source>
</evidence>
<evidence type="ECO:0000256" key="10">
    <source>
        <dbReference type="ARBA" id="ARBA00023033"/>
    </source>
</evidence>
<keyword evidence="9" id="KW-0408">Iron</keyword>
<evidence type="ECO:0000256" key="2">
    <source>
        <dbReference type="ARBA" id="ARBA00004370"/>
    </source>
</evidence>
<dbReference type="GO" id="GO:0016705">
    <property type="term" value="F:oxidoreductase activity, acting on paired donors, with incorporation or reduction of molecular oxygen"/>
    <property type="evidence" value="ECO:0007669"/>
    <property type="project" value="InterPro"/>
</dbReference>
<gene>
    <name evidence="12" type="ORF">Trco_002444</name>
</gene>
<sequence>MKESARINPVESVSSRRMALKPFQLSDGSRVEPGEWICTAPRGMMSDVRHYTAPLEFQGFRFVDPGVFERYFSETTSDRIPQPQGAPSNFTDIGDWQLWGTGRSACPGRFYAAAVMKTLLALFITKYDMRLEDPKAARYFAWRTFIYPYASTKVVLHPRCATV</sequence>
<comment type="subcellular location">
    <subcellularLocation>
        <location evidence="2">Membrane</location>
    </subcellularLocation>
</comment>
<reference evidence="12" key="1">
    <citation type="submission" date="2021-08" db="EMBL/GenBank/DDBJ databases">
        <title>Chromosome-Level Trichoderma cornu-damae using Hi-C Data.</title>
        <authorList>
            <person name="Kim C.S."/>
        </authorList>
    </citation>
    <scope>NUCLEOTIDE SEQUENCE</scope>
    <source>
        <strain evidence="12">KA19-0412C</strain>
    </source>
</reference>
<evidence type="ECO:0000256" key="8">
    <source>
        <dbReference type="ARBA" id="ARBA00023002"/>
    </source>
</evidence>
<keyword evidence="7" id="KW-1133">Transmembrane helix</keyword>
<dbReference type="GO" id="GO:0016020">
    <property type="term" value="C:membrane"/>
    <property type="evidence" value="ECO:0007669"/>
    <property type="project" value="UniProtKB-SubCell"/>
</dbReference>
<keyword evidence="10" id="KW-0503">Monooxygenase</keyword>